<organism evidence="3 4">
    <name type="scientific">Ridgeia piscesae</name>
    <name type="common">Tubeworm</name>
    <dbReference type="NCBI Taxonomy" id="27915"/>
    <lineage>
        <taxon>Eukaryota</taxon>
        <taxon>Metazoa</taxon>
        <taxon>Spiralia</taxon>
        <taxon>Lophotrochozoa</taxon>
        <taxon>Annelida</taxon>
        <taxon>Polychaeta</taxon>
        <taxon>Sedentaria</taxon>
        <taxon>Canalipalpata</taxon>
        <taxon>Sabellida</taxon>
        <taxon>Siboglinidae</taxon>
        <taxon>Ridgeia</taxon>
    </lineage>
</organism>
<gene>
    <name evidence="3" type="ORF">NP493_270g00027</name>
</gene>
<evidence type="ECO:0000313" key="3">
    <source>
        <dbReference type="EMBL" id="KAK2184307.1"/>
    </source>
</evidence>
<dbReference type="Pfam" id="PF15300">
    <property type="entry name" value="INT_SG_DDX_CT_C"/>
    <property type="match status" value="1"/>
</dbReference>
<feature type="region of interest" description="Disordered" evidence="1">
    <location>
        <begin position="655"/>
        <end position="715"/>
    </location>
</feature>
<dbReference type="PANTHER" id="PTHR12957:SF2">
    <property type="entry name" value="INTEGRATOR COMPLEX SUBUNIT 6"/>
    <property type="match status" value="1"/>
</dbReference>
<sequence>MTIIIFLVDTSASMNQRTYLGTTLLDVAKSAVETFMKIRSRDPNCRWDRYMLLTFEDPPANVKAGWKESHATFISELKNLQAVGLTSMGPALKHTFDLLNVNRMQSGIDTYGQGRCPFYLEPAMIICITDGRKMTGLGGVQHELNLPMDYAAVPGSELTKEPFRWDQRLFGLVVRIPATPPPENQSTYIPSADDAPIDAMCDVTGGQSYVITSQKTLNLCLESLMQKCSSGVVINFEKVGPDPPPVSGEDGEVNGVEDNHLPQGYSWQNCRKLIYVPRSAQKGFAVGHWPIPEAFWPDLNSSTLTPRTAHPVVKFSCSPCEAKVLENLPFDKYELEPSSLTQYILERRQPNVAWQVFVSSSARYSELGHPFGYLKASSNLLCVNLFVMPYNYPVLLGLLEELIKVLKLKPTQKWRQQFENYLATMPLYYVTPLRRALARMGIHNLVPDQLDSCLSYSVISYLKRLKNQAKMEYEKLVASVGQHVAVSEGIKIVSHSRTSILQRQDFNELLRHYGTNMSSLKQELTEYSTFTLTVPDGSIEPHMYRNPFDIPRRQLLSQVTKMRCKFLHATPPSSAATTKQDEDEMHNIPVQQMGNYQEYMKNMPQPLREIETQPVRQHTFGNPFKVNKNIMIDEADEVMAGPQAVRKRVNIEMGCASPAGSKKRKPGPLPKGVPVRQLISPTPDTSKQKTIGMNSSGEESDGSVTTDDEDIGWHPSTDLYNGDAELGNHMDAYAMSSGNGFMYSDHQPVTENHVLSKKDQAIIAKKNLALRMKVVRQVRTPGKNHKELFCLLNVIEGDLDTRRLFIHRIIHEAMRFKRRSLAEMLTKYEETMICQEVNATNGIGGDQKPPSR</sequence>
<dbReference type="CDD" id="cd00198">
    <property type="entry name" value="vWFA"/>
    <property type="match status" value="1"/>
</dbReference>
<reference evidence="3" key="1">
    <citation type="journal article" date="2023" name="Mol. Biol. Evol.">
        <title>Third-Generation Sequencing Reveals the Adaptive Role of the Epigenome in Three Deep-Sea Polychaetes.</title>
        <authorList>
            <person name="Perez M."/>
            <person name="Aroh O."/>
            <person name="Sun Y."/>
            <person name="Lan Y."/>
            <person name="Juniper S.K."/>
            <person name="Young C.R."/>
            <person name="Angers B."/>
            <person name="Qian P.Y."/>
        </authorList>
    </citation>
    <scope>NUCLEOTIDE SEQUENCE</scope>
    <source>
        <strain evidence="3">R07B-5</strain>
    </source>
</reference>
<dbReference type="FunFam" id="3.40.50.410:FF:000010">
    <property type="entry name" value="Integrator complex subunit 6 like"/>
    <property type="match status" value="1"/>
</dbReference>
<evidence type="ECO:0000259" key="2">
    <source>
        <dbReference type="PROSITE" id="PS50234"/>
    </source>
</evidence>
<feature type="compositionally biased region" description="Acidic residues" evidence="1">
    <location>
        <begin position="698"/>
        <end position="710"/>
    </location>
</feature>
<evidence type="ECO:0000313" key="4">
    <source>
        <dbReference type="Proteomes" id="UP001209878"/>
    </source>
</evidence>
<dbReference type="InterPro" id="IPR051113">
    <property type="entry name" value="Integrator_subunit6"/>
</dbReference>
<dbReference type="PANTHER" id="PTHR12957">
    <property type="entry name" value="DEAD/H BOX POLYPEPTIDE 26/DICE1-RELATED"/>
    <property type="match status" value="1"/>
</dbReference>
<dbReference type="GO" id="GO:0032039">
    <property type="term" value="C:integrator complex"/>
    <property type="evidence" value="ECO:0007669"/>
    <property type="project" value="TreeGrafter"/>
</dbReference>
<dbReference type="InterPro" id="IPR029307">
    <property type="entry name" value="INT_SG_DDX_CT_C"/>
</dbReference>
<dbReference type="Gene3D" id="3.40.50.410">
    <property type="entry name" value="von Willebrand factor, type A domain"/>
    <property type="match status" value="1"/>
</dbReference>
<keyword evidence="4" id="KW-1185">Reference proteome</keyword>
<dbReference type="InterPro" id="IPR036465">
    <property type="entry name" value="vWFA_dom_sf"/>
</dbReference>
<accession>A0AAD9UCC9</accession>
<dbReference type="GO" id="GO:0034472">
    <property type="term" value="P:snRNA 3'-end processing"/>
    <property type="evidence" value="ECO:0007669"/>
    <property type="project" value="TreeGrafter"/>
</dbReference>
<feature type="compositionally biased region" description="Polar residues" evidence="1">
    <location>
        <begin position="679"/>
        <end position="697"/>
    </location>
</feature>
<dbReference type="InterPro" id="IPR057413">
    <property type="entry name" value="Beta-barrel_INTS6"/>
</dbReference>
<protein>
    <recommendedName>
        <fullName evidence="2">VWFA domain-containing protein</fullName>
    </recommendedName>
</protein>
<name>A0AAD9UCC9_RIDPI</name>
<feature type="domain" description="VWFA" evidence="2">
    <location>
        <begin position="3"/>
        <end position="132"/>
    </location>
</feature>
<dbReference type="Proteomes" id="UP001209878">
    <property type="component" value="Unassembled WGS sequence"/>
</dbReference>
<dbReference type="AlphaFoldDB" id="A0AAD9UCC9"/>
<dbReference type="SUPFAM" id="SSF53300">
    <property type="entry name" value="vWA-like"/>
    <property type="match status" value="1"/>
</dbReference>
<dbReference type="PROSITE" id="PS50234">
    <property type="entry name" value="VWFA"/>
    <property type="match status" value="1"/>
</dbReference>
<dbReference type="EMBL" id="JAODUO010000271">
    <property type="protein sequence ID" value="KAK2184307.1"/>
    <property type="molecule type" value="Genomic_DNA"/>
</dbReference>
<evidence type="ECO:0000256" key="1">
    <source>
        <dbReference type="SAM" id="MobiDB-lite"/>
    </source>
</evidence>
<dbReference type="Pfam" id="PF13519">
    <property type="entry name" value="VWA_2"/>
    <property type="match status" value="1"/>
</dbReference>
<dbReference type="InterPro" id="IPR002035">
    <property type="entry name" value="VWF_A"/>
</dbReference>
<comment type="caution">
    <text evidence="3">The sequence shown here is derived from an EMBL/GenBank/DDBJ whole genome shotgun (WGS) entry which is preliminary data.</text>
</comment>
<dbReference type="Pfam" id="PF25462">
    <property type="entry name" value="Beta-barrel_INTS6"/>
    <property type="match status" value="1"/>
</dbReference>
<proteinExistence type="predicted"/>